<dbReference type="AlphaFoldDB" id="A0A1G2CXI2"/>
<comment type="caution">
    <text evidence="1">The sequence shown here is derived from an EMBL/GenBank/DDBJ whole genome shotgun (WGS) entry which is preliminary data.</text>
</comment>
<protein>
    <submittedName>
        <fullName evidence="1">Uncharacterized protein</fullName>
    </submittedName>
</protein>
<dbReference type="Proteomes" id="UP000177122">
    <property type="component" value="Unassembled WGS sequence"/>
</dbReference>
<proteinExistence type="predicted"/>
<organism evidence="1 2">
    <name type="scientific">Candidatus Lloydbacteria bacterium RIFCSPHIGHO2_01_FULL_49_22</name>
    <dbReference type="NCBI Taxonomy" id="1798658"/>
    <lineage>
        <taxon>Bacteria</taxon>
        <taxon>Candidatus Lloydiibacteriota</taxon>
    </lineage>
</organism>
<dbReference type="EMBL" id="MHLI01000006">
    <property type="protein sequence ID" value="OGZ05932.1"/>
    <property type="molecule type" value="Genomic_DNA"/>
</dbReference>
<sequence>MEEENIKLSAIDRKLTVIVGLLFKISNQGGKSTLKDQVKELSSLGLSANEIAATLGKKITHIRKELTGLKKTKK</sequence>
<name>A0A1G2CXI2_9BACT</name>
<accession>A0A1G2CXI2</accession>
<reference evidence="1 2" key="1">
    <citation type="journal article" date="2016" name="Nat. Commun.">
        <title>Thousands of microbial genomes shed light on interconnected biogeochemical processes in an aquifer system.</title>
        <authorList>
            <person name="Anantharaman K."/>
            <person name="Brown C.T."/>
            <person name="Hug L.A."/>
            <person name="Sharon I."/>
            <person name="Castelle C.J."/>
            <person name="Probst A.J."/>
            <person name="Thomas B.C."/>
            <person name="Singh A."/>
            <person name="Wilkins M.J."/>
            <person name="Karaoz U."/>
            <person name="Brodie E.L."/>
            <person name="Williams K.H."/>
            <person name="Hubbard S.S."/>
            <person name="Banfield J.F."/>
        </authorList>
    </citation>
    <scope>NUCLEOTIDE SEQUENCE [LARGE SCALE GENOMIC DNA]</scope>
</reference>
<gene>
    <name evidence="1" type="ORF">A2845_03980</name>
</gene>
<evidence type="ECO:0000313" key="1">
    <source>
        <dbReference type="EMBL" id="OGZ05932.1"/>
    </source>
</evidence>
<evidence type="ECO:0000313" key="2">
    <source>
        <dbReference type="Proteomes" id="UP000177122"/>
    </source>
</evidence>